<reference evidence="4 5" key="1">
    <citation type="journal article" date="2017" name="Nat. Commun.">
        <title>In situ click chemistry generation of cyclooxygenase-2 inhibitors.</title>
        <authorList>
            <person name="Bhardwaj A."/>
            <person name="Kaur J."/>
            <person name="Wuest M."/>
            <person name="Wuest F."/>
        </authorList>
    </citation>
    <scope>NUCLEOTIDE SEQUENCE [LARGE SCALE GENOMIC DNA]</scope>
    <source>
        <strain evidence="4">S2_012_000_R3_94</strain>
    </source>
</reference>
<dbReference type="AlphaFoldDB" id="A0A533IBV2"/>
<feature type="domain" description="N-acetyltransferase" evidence="3">
    <location>
        <begin position="4"/>
        <end position="154"/>
    </location>
</feature>
<accession>A0A533IBV2</accession>
<name>A0A533IBV2_PARDE</name>
<keyword evidence="2" id="KW-0012">Acyltransferase</keyword>
<evidence type="ECO:0000313" key="4">
    <source>
        <dbReference type="EMBL" id="TKW67262.1"/>
    </source>
</evidence>
<dbReference type="InterPro" id="IPR000182">
    <property type="entry name" value="GNAT_dom"/>
</dbReference>
<dbReference type="Gene3D" id="3.40.630.30">
    <property type="match status" value="1"/>
</dbReference>
<protein>
    <submittedName>
        <fullName evidence="4">GNAT family N-acetyltransferase</fullName>
    </submittedName>
</protein>
<dbReference type="Pfam" id="PF00583">
    <property type="entry name" value="Acetyltransf_1"/>
    <property type="match status" value="1"/>
</dbReference>
<dbReference type="EMBL" id="VAFL01000004">
    <property type="protein sequence ID" value="TKW67262.1"/>
    <property type="molecule type" value="Genomic_DNA"/>
</dbReference>
<gene>
    <name evidence="4" type="ORF">DI616_06275</name>
</gene>
<evidence type="ECO:0000259" key="3">
    <source>
        <dbReference type="PROSITE" id="PS51186"/>
    </source>
</evidence>
<dbReference type="PANTHER" id="PTHR43877">
    <property type="entry name" value="AMINOALKYLPHOSPHONATE N-ACETYLTRANSFERASE-RELATED-RELATED"/>
    <property type="match status" value="1"/>
</dbReference>
<organism evidence="4 5">
    <name type="scientific">Paracoccus denitrificans</name>
    <dbReference type="NCBI Taxonomy" id="266"/>
    <lineage>
        <taxon>Bacteria</taxon>
        <taxon>Pseudomonadati</taxon>
        <taxon>Pseudomonadota</taxon>
        <taxon>Alphaproteobacteria</taxon>
        <taxon>Rhodobacterales</taxon>
        <taxon>Paracoccaceae</taxon>
        <taxon>Paracoccus</taxon>
    </lineage>
</organism>
<keyword evidence="1 4" id="KW-0808">Transferase</keyword>
<dbReference type="CDD" id="cd04301">
    <property type="entry name" value="NAT_SF"/>
    <property type="match status" value="1"/>
</dbReference>
<dbReference type="InterPro" id="IPR016181">
    <property type="entry name" value="Acyl_CoA_acyltransferase"/>
</dbReference>
<dbReference type="GO" id="GO:0016747">
    <property type="term" value="F:acyltransferase activity, transferring groups other than amino-acyl groups"/>
    <property type="evidence" value="ECO:0007669"/>
    <property type="project" value="InterPro"/>
</dbReference>
<evidence type="ECO:0000313" key="5">
    <source>
        <dbReference type="Proteomes" id="UP000315344"/>
    </source>
</evidence>
<proteinExistence type="predicted"/>
<evidence type="ECO:0000256" key="2">
    <source>
        <dbReference type="ARBA" id="ARBA00023315"/>
    </source>
</evidence>
<dbReference type="PROSITE" id="PS51186">
    <property type="entry name" value="GNAT"/>
    <property type="match status" value="1"/>
</dbReference>
<evidence type="ECO:0000256" key="1">
    <source>
        <dbReference type="ARBA" id="ARBA00022679"/>
    </source>
</evidence>
<dbReference type="InterPro" id="IPR050832">
    <property type="entry name" value="Bact_Acetyltransf"/>
</dbReference>
<sequence>MFDIILRRARPEDAADMAAVQNAIFDAGLRKTAVDEDRMRQLYLDHPNTIQLSVAERDGKVLGFQWLGTAWPDNDYGVTPGWGIIGTHIRPDAGRSGIGRRLFAETLAAAKRAGLAHIDASIGDDNAGGLAYYQAMGFRPYRKSEGRTPHRFDL</sequence>
<dbReference type="Proteomes" id="UP000315344">
    <property type="component" value="Unassembled WGS sequence"/>
</dbReference>
<comment type="caution">
    <text evidence="4">The sequence shown here is derived from an EMBL/GenBank/DDBJ whole genome shotgun (WGS) entry which is preliminary data.</text>
</comment>
<dbReference type="SUPFAM" id="SSF55729">
    <property type="entry name" value="Acyl-CoA N-acyltransferases (Nat)"/>
    <property type="match status" value="1"/>
</dbReference>